<reference evidence="1 2" key="1">
    <citation type="journal article" date="2019" name="Int. J. Syst. Evol. Microbiol.">
        <title>The Global Catalogue of Microorganisms (GCM) 10K type strain sequencing project: providing services to taxonomists for standard genome sequencing and annotation.</title>
        <authorList>
            <consortium name="The Broad Institute Genomics Platform"/>
            <consortium name="The Broad Institute Genome Sequencing Center for Infectious Disease"/>
            <person name="Wu L."/>
            <person name="Ma J."/>
        </authorList>
    </citation>
    <scope>NUCLEOTIDE SEQUENCE [LARGE SCALE GENOMIC DNA]</scope>
    <source>
        <strain evidence="1 2">RDMS1</strain>
    </source>
</reference>
<accession>A0ABD5YX14</accession>
<evidence type="ECO:0000313" key="1">
    <source>
        <dbReference type="EMBL" id="MFC7191791.1"/>
    </source>
</evidence>
<keyword evidence="2" id="KW-1185">Reference proteome</keyword>
<comment type="caution">
    <text evidence="1">The sequence shown here is derived from an EMBL/GenBank/DDBJ whole genome shotgun (WGS) entry which is preliminary data.</text>
</comment>
<dbReference type="EMBL" id="JBHTAX010000001">
    <property type="protein sequence ID" value="MFC7191791.1"/>
    <property type="molecule type" value="Genomic_DNA"/>
</dbReference>
<evidence type="ECO:0000313" key="2">
    <source>
        <dbReference type="Proteomes" id="UP001596417"/>
    </source>
</evidence>
<gene>
    <name evidence="1" type="ORF">ACFQL7_19725</name>
</gene>
<name>A0ABD5YX14_9EURY</name>
<protein>
    <submittedName>
        <fullName evidence="1">Uncharacterized protein</fullName>
    </submittedName>
</protein>
<proteinExistence type="predicted"/>
<organism evidence="1 2">
    <name type="scientific">Halocatena marina</name>
    <dbReference type="NCBI Taxonomy" id="2934937"/>
    <lineage>
        <taxon>Archaea</taxon>
        <taxon>Methanobacteriati</taxon>
        <taxon>Methanobacteriota</taxon>
        <taxon>Stenosarchaea group</taxon>
        <taxon>Halobacteria</taxon>
        <taxon>Halobacteriales</taxon>
        <taxon>Natronomonadaceae</taxon>
        <taxon>Halocatena</taxon>
    </lineage>
</organism>
<dbReference type="AlphaFoldDB" id="A0ABD5YX14"/>
<sequence>MGSGGGGDVGCRVGYTSADADDIDGEGKGRWLATAGVYLQYN</sequence>
<dbReference type="Proteomes" id="UP001596417">
    <property type="component" value="Unassembled WGS sequence"/>
</dbReference>
<dbReference type="RefSeq" id="WP_390206355.1">
    <property type="nucleotide sequence ID" value="NZ_JBHSZC010000001.1"/>
</dbReference>